<dbReference type="Gene3D" id="3.40.33.10">
    <property type="entry name" value="CAP"/>
    <property type="match status" value="1"/>
</dbReference>
<name>A0ABT2M0D8_9FIRM</name>
<keyword evidence="2" id="KW-1185">Reference proteome</keyword>
<reference evidence="1" key="1">
    <citation type="submission" date="2022-09" db="EMBL/GenBank/DDBJ databases">
        <title>Eubacterium sp. LFL-14 isolated from human feces.</title>
        <authorList>
            <person name="Liu F."/>
        </authorList>
    </citation>
    <scope>NUCLEOTIDE SEQUENCE</scope>
    <source>
        <strain evidence="1">LFL-14</strain>
    </source>
</reference>
<evidence type="ECO:0000313" key="1">
    <source>
        <dbReference type="EMBL" id="MCT7397688.1"/>
    </source>
</evidence>
<protein>
    <recommendedName>
        <fullName evidence="3">SCP domain-containing protein</fullName>
    </recommendedName>
</protein>
<dbReference type="EMBL" id="JAODBU010000002">
    <property type="protein sequence ID" value="MCT7397688.1"/>
    <property type="molecule type" value="Genomic_DNA"/>
</dbReference>
<proteinExistence type="predicted"/>
<accession>A0ABT2M0D8</accession>
<comment type="caution">
    <text evidence="1">The sequence shown here is derived from an EMBL/GenBank/DDBJ whole genome shotgun (WGS) entry which is preliminary data.</text>
</comment>
<dbReference type="RefSeq" id="WP_260978125.1">
    <property type="nucleotide sequence ID" value="NZ_JAODBU010000002.1"/>
</dbReference>
<dbReference type="Proteomes" id="UP001431199">
    <property type="component" value="Unassembled WGS sequence"/>
</dbReference>
<dbReference type="InterPro" id="IPR035940">
    <property type="entry name" value="CAP_sf"/>
</dbReference>
<evidence type="ECO:0008006" key="3">
    <source>
        <dbReference type="Google" id="ProtNLM"/>
    </source>
</evidence>
<gene>
    <name evidence="1" type="ORF">N5B56_01135</name>
</gene>
<evidence type="ECO:0000313" key="2">
    <source>
        <dbReference type="Proteomes" id="UP001431199"/>
    </source>
</evidence>
<organism evidence="1 2">
    <name type="scientific">Eubacterium album</name>
    <dbReference type="NCBI Taxonomy" id="2978477"/>
    <lineage>
        <taxon>Bacteria</taxon>
        <taxon>Bacillati</taxon>
        <taxon>Bacillota</taxon>
        <taxon>Clostridia</taxon>
        <taxon>Eubacteriales</taxon>
        <taxon>Eubacteriaceae</taxon>
        <taxon>Eubacterium</taxon>
    </lineage>
</organism>
<sequence>MRNSKKLKDCMIRVAAVVTAFTLTFSVCDGINRMESGKVKAITPEVVSLDSGDITVYRAIQSALIEFNSVTDASEYKIYRKNGGKSSKKKYIYIGKVLESDYAKIDLNYRQFADYTMSKKKKYSTKLNYTYKVVAYKKVDGKNVKITSSTKYSKKHKPGKVEFGYDAWAYTNMIRKEKKRNVKIYLWNHFLEQGAIVRAKEMENAPKHKNGKIDHHVRPDGTGFRSAFGYGYTKLSCGRIYSGICSDENIGIGLENLSWLGIMNKFMNSDGHAAVVAGISRDDCNSSNEPIHLAYGDGYYRDLLPGEVERDCLGMCAVTYSKFGYKNAGYIYYEYVIGNVTGVYKINDKINDDWIGKLITTDGYYLGTNVKAKNYKKSMYRGDDNSDYAGYK</sequence>